<keyword evidence="1" id="KW-1133">Transmembrane helix</keyword>
<keyword evidence="1" id="KW-0472">Membrane</keyword>
<keyword evidence="3" id="KW-1185">Reference proteome</keyword>
<protein>
    <recommendedName>
        <fullName evidence="4">DUF1404 domain-containing protein</fullName>
    </recommendedName>
</protein>
<reference evidence="2 3" key="1">
    <citation type="submission" date="2023-03" db="EMBL/GenBank/DDBJ databases">
        <title>Draft assemblies of triclosan tolerant bacteria isolated from returned activated sludge.</title>
        <authorList>
            <person name="Van Hamelsveld S."/>
        </authorList>
    </citation>
    <scope>NUCLEOTIDE SEQUENCE [LARGE SCALE GENOMIC DNA]</scope>
    <source>
        <strain evidence="2 3">GW210010_S58</strain>
    </source>
</reference>
<dbReference type="EMBL" id="JARJLM010000513">
    <property type="protein sequence ID" value="MDF3837481.1"/>
    <property type="molecule type" value="Genomic_DNA"/>
</dbReference>
<evidence type="ECO:0000313" key="3">
    <source>
        <dbReference type="Proteomes" id="UP001216674"/>
    </source>
</evidence>
<evidence type="ECO:0000256" key="1">
    <source>
        <dbReference type="SAM" id="Phobius"/>
    </source>
</evidence>
<feature type="transmembrane region" description="Helical" evidence="1">
    <location>
        <begin position="51"/>
        <end position="69"/>
    </location>
</feature>
<comment type="caution">
    <text evidence="2">The sequence shown here is derived from an EMBL/GenBank/DDBJ whole genome shotgun (WGS) entry which is preliminary data.</text>
</comment>
<dbReference type="RefSeq" id="WP_276267672.1">
    <property type="nucleotide sequence ID" value="NZ_JARJLM010000513.1"/>
</dbReference>
<feature type="transmembrane region" description="Helical" evidence="1">
    <location>
        <begin position="18"/>
        <end position="39"/>
    </location>
</feature>
<dbReference type="Proteomes" id="UP001216674">
    <property type="component" value="Unassembled WGS sequence"/>
</dbReference>
<proteinExistence type="predicted"/>
<accession>A0ABT6AXX3</accession>
<evidence type="ECO:0000313" key="2">
    <source>
        <dbReference type="EMBL" id="MDF3837481.1"/>
    </source>
</evidence>
<evidence type="ECO:0008006" key="4">
    <source>
        <dbReference type="Google" id="ProtNLM"/>
    </source>
</evidence>
<feature type="transmembrane region" description="Helical" evidence="1">
    <location>
        <begin position="176"/>
        <end position="198"/>
    </location>
</feature>
<feature type="transmembrane region" description="Helical" evidence="1">
    <location>
        <begin position="134"/>
        <end position="155"/>
    </location>
</feature>
<name>A0ABT6AXX3_9BURK</name>
<feature type="transmembrane region" description="Helical" evidence="1">
    <location>
        <begin position="81"/>
        <end position="99"/>
    </location>
</feature>
<gene>
    <name evidence="2" type="ORF">P3W85_31700</name>
</gene>
<organism evidence="2 3">
    <name type="scientific">Cupriavidus basilensis</name>
    <dbReference type="NCBI Taxonomy" id="68895"/>
    <lineage>
        <taxon>Bacteria</taxon>
        <taxon>Pseudomonadati</taxon>
        <taxon>Pseudomonadota</taxon>
        <taxon>Betaproteobacteria</taxon>
        <taxon>Burkholderiales</taxon>
        <taxon>Burkholderiaceae</taxon>
        <taxon>Cupriavidus</taxon>
    </lineage>
</organism>
<dbReference type="PROSITE" id="PS51257">
    <property type="entry name" value="PROKAR_LIPOPROTEIN"/>
    <property type="match status" value="1"/>
</dbReference>
<sequence>MRPLPARRPWRNPLALPAGWQACCPGLLLALAALLRPWLEASMVRHMGLELPLLALAGWWAAHCAGRRLTSWLAPWNGAGLPGLLAAWCVVSYWMLPVALDEATLGAPSGMAKVVTMVLAGLLARASWQAAGPVLQGFFVINGCWMMLTAGLLYQEAEVQLCSTYLVDEQLVAGRVLVLWALAVLATWLFAVAGRLAADPEPAS</sequence>
<keyword evidence="1" id="KW-0812">Transmembrane</keyword>